<dbReference type="InterPro" id="IPR016181">
    <property type="entry name" value="Acyl_CoA_acyltransferase"/>
</dbReference>
<evidence type="ECO:0000313" key="3">
    <source>
        <dbReference type="Proteomes" id="UP000030081"/>
    </source>
</evidence>
<reference evidence="2 3" key="1">
    <citation type="submission" date="2014-10" db="EMBL/GenBank/DDBJ databases">
        <title>The Complete Genome Sequence for the Shellfish Pathogen Vibrio coralliilyticus RE98 Isolated from a Shellfish Hatchery.</title>
        <authorList>
            <person name="Richards G.P."/>
            <person name="Bono J.L."/>
            <person name="Watson M.A."/>
            <person name="Needleman D.S."/>
        </authorList>
    </citation>
    <scope>NUCLEOTIDE SEQUENCE [LARGE SCALE GENOMIC DNA]</scope>
    <source>
        <strain evidence="2 3">RE98</strain>
        <plasmid evidence="2 3">p319</plasmid>
    </source>
</reference>
<geneLocation type="plasmid" evidence="2 3">
    <name>p319</name>
</geneLocation>
<protein>
    <recommendedName>
        <fullName evidence="1">N-acetyltransferase domain-containing protein</fullName>
    </recommendedName>
</protein>
<gene>
    <name evidence="2" type="ORF">IX92_28100</name>
</gene>
<accession>A0AAN0SI17</accession>
<dbReference type="GO" id="GO:0016747">
    <property type="term" value="F:acyltransferase activity, transferring groups other than amino-acyl groups"/>
    <property type="evidence" value="ECO:0007669"/>
    <property type="project" value="InterPro"/>
</dbReference>
<dbReference type="Pfam" id="PF00583">
    <property type="entry name" value="Acetyltransf_1"/>
    <property type="match status" value="1"/>
</dbReference>
<dbReference type="InterPro" id="IPR000182">
    <property type="entry name" value="GNAT_dom"/>
</dbReference>
<dbReference type="CDD" id="cd04301">
    <property type="entry name" value="NAT_SF"/>
    <property type="match status" value="1"/>
</dbReference>
<dbReference type="AlphaFoldDB" id="A0AAN0SI17"/>
<dbReference type="SUPFAM" id="SSF55729">
    <property type="entry name" value="Acyl-CoA N-acyltransferases (Nat)"/>
    <property type="match status" value="1"/>
</dbReference>
<proteinExistence type="predicted"/>
<evidence type="ECO:0000259" key="1">
    <source>
        <dbReference type="PROSITE" id="PS51186"/>
    </source>
</evidence>
<dbReference type="Proteomes" id="UP000030081">
    <property type="component" value="Plasmid p319"/>
</dbReference>
<name>A0AAN0SI17_9VIBR</name>
<keyword evidence="3" id="KW-1185">Reference proteome</keyword>
<dbReference type="EMBL" id="CP009620">
    <property type="protein sequence ID" value="AIW22902.1"/>
    <property type="molecule type" value="Genomic_DNA"/>
</dbReference>
<keyword evidence="2" id="KW-0614">Plasmid</keyword>
<dbReference type="RefSeq" id="WP_043011825.1">
    <property type="nucleotide sequence ID" value="NZ_CP009620.1"/>
</dbReference>
<dbReference type="PROSITE" id="PS51186">
    <property type="entry name" value="GNAT"/>
    <property type="match status" value="1"/>
</dbReference>
<organism evidence="2 3">
    <name type="scientific">Vibrio coralliilyticus</name>
    <dbReference type="NCBI Taxonomy" id="190893"/>
    <lineage>
        <taxon>Bacteria</taxon>
        <taxon>Pseudomonadati</taxon>
        <taxon>Pseudomonadota</taxon>
        <taxon>Gammaproteobacteria</taxon>
        <taxon>Vibrionales</taxon>
        <taxon>Vibrionaceae</taxon>
        <taxon>Vibrio</taxon>
    </lineage>
</organism>
<dbReference type="Gene3D" id="3.40.630.30">
    <property type="match status" value="1"/>
</dbReference>
<feature type="domain" description="N-acetyltransferase" evidence="1">
    <location>
        <begin position="1"/>
        <end position="133"/>
    </location>
</feature>
<sequence>MALRATETQHPQSLTTLDAYLAHDVYTPGTHIWAHYQANGAVLGFIKLRRQAATWRVKSLFVAPHVRQQGIARQLVRAAANAVCQRGGDTVEWCPPAIPMPEGFISAWPRPHCGADGMCRYYRSQLDALAFLP</sequence>
<dbReference type="KEGG" id="vcy:IX92_28100"/>
<evidence type="ECO:0000313" key="2">
    <source>
        <dbReference type="EMBL" id="AIW22902.1"/>
    </source>
</evidence>